<organism evidence="1 2">
    <name type="scientific">Ricinus communis</name>
    <name type="common">Castor bean</name>
    <dbReference type="NCBI Taxonomy" id="3988"/>
    <lineage>
        <taxon>Eukaryota</taxon>
        <taxon>Viridiplantae</taxon>
        <taxon>Streptophyta</taxon>
        <taxon>Embryophyta</taxon>
        <taxon>Tracheophyta</taxon>
        <taxon>Spermatophyta</taxon>
        <taxon>Magnoliopsida</taxon>
        <taxon>eudicotyledons</taxon>
        <taxon>Gunneridae</taxon>
        <taxon>Pentapetalae</taxon>
        <taxon>rosids</taxon>
        <taxon>fabids</taxon>
        <taxon>Malpighiales</taxon>
        <taxon>Euphorbiaceae</taxon>
        <taxon>Acalyphoideae</taxon>
        <taxon>Acalypheae</taxon>
        <taxon>Ricinus</taxon>
    </lineage>
</organism>
<dbReference type="Proteomes" id="UP000008311">
    <property type="component" value="Unassembled WGS sequence"/>
</dbReference>
<dbReference type="EMBL" id="EQ973790">
    <property type="protein sequence ID" value="EEF47299.1"/>
    <property type="molecule type" value="Genomic_DNA"/>
</dbReference>
<keyword evidence="2" id="KW-1185">Reference proteome</keyword>
<reference evidence="2" key="1">
    <citation type="journal article" date="2010" name="Nat. Biotechnol.">
        <title>Draft genome sequence of the oilseed species Ricinus communis.</title>
        <authorList>
            <person name="Chan A.P."/>
            <person name="Crabtree J."/>
            <person name="Zhao Q."/>
            <person name="Lorenzi H."/>
            <person name="Orvis J."/>
            <person name="Puiu D."/>
            <person name="Melake-Berhan A."/>
            <person name="Jones K.M."/>
            <person name="Redman J."/>
            <person name="Chen G."/>
            <person name="Cahoon E.B."/>
            <person name="Gedil M."/>
            <person name="Stanke M."/>
            <person name="Haas B.J."/>
            <person name="Wortman J.R."/>
            <person name="Fraser-Liggett C.M."/>
            <person name="Ravel J."/>
            <person name="Rabinowicz P.D."/>
        </authorList>
    </citation>
    <scope>NUCLEOTIDE SEQUENCE [LARGE SCALE GENOMIC DNA]</scope>
    <source>
        <strain evidence="2">cv. Hale</strain>
    </source>
</reference>
<sequence>MDSSFPYQATQLLQSSVGARNWELRSRTPALVTWQPPPITSIKWNVDASSKEKLGPSGIGGVFRNSLGQFIGIFSCSTGIKGVQ</sequence>
<name>B9RNH6_RICCO</name>
<evidence type="ECO:0000313" key="2">
    <source>
        <dbReference type="Proteomes" id="UP000008311"/>
    </source>
</evidence>
<dbReference type="AlphaFoldDB" id="B9RNH6"/>
<dbReference type="PANTHER" id="PTHR47723:SF22">
    <property type="entry name" value="RNASE H TYPE-1 DOMAIN-CONTAINING PROTEIN"/>
    <property type="match status" value="1"/>
</dbReference>
<evidence type="ECO:0000313" key="1">
    <source>
        <dbReference type="EMBL" id="EEF47299.1"/>
    </source>
</evidence>
<dbReference type="PANTHER" id="PTHR47723">
    <property type="entry name" value="OS05G0353850 PROTEIN"/>
    <property type="match status" value="1"/>
</dbReference>
<accession>B9RNH6</accession>
<evidence type="ECO:0008006" key="3">
    <source>
        <dbReference type="Google" id="ProtNLM"/>
    </source>
</evidence>
<gene>
    <name evidence="1" type="ORF">RCOM_1347880</name>
</gene>
<dbReference type="InParanoid" id="B9RNH6"/>
<protein>
    <recommendedName>
        <fullName evidence="3">RNase H type-1 domain-containing protein</fullName>
    </recommendedName>
</protein>
<proteinExistence type="predicted"/>
<dbReference type="InterPro" id="IPR053151">
    <property type="entry name" value="RNase_H-like"/>
</dbReference>